<evidence type="ECO:0008006" key="3">
    <source>
        <dbReference type="Google" id="ProtNLM"/>
    </source>
</evidence>
<accession>A7SIP6</accession>
<proteinExistence type="predicted"/>
<gene>
    <name evidence="1" type="ORF">NEMVEDRAFT_v1g212879</name>
</gene>
<dbReference type="eggNOG" id="KOG4585">
    <property type="taxonomic scope" value="Eukaryota"/>
</dbReference>
<sequence>MAANLNNFLLLDEALDENTMFFDDDDEAPIFGALLALLTRRDRLRNENFFETTIANYPLDDFQRHFRMTRHTMEKLARVLGNTGAIPQGNSFGRAPIPLAKHVMIGVWYLSNSETIRSVSDRFDVTLSSLESYPYRVSNALIGVAQEYIKWPNVLGASGIVADGGLGQWKAANGKRFSGSSGNSGESGVPLKQFPFFRKFSSGRNLYHLQNTQKYRNFHVNGVPGLLFQLNCVMKKHAHEGHQGIVKTKTTVKVKEHDELVTSLLSKYQATIRNLQEHPRGVDGAMMTGQKTRVQVKYHVPIQGEVSPTEGYVKHPSGNKHS</sequence>
<dbReference type="EMBL" id="DS469670">
    <property type="protein sequence ID" value="EDO36425.1"/>
    <property type="molecule type" value="Genomic_DNA"/>
</dbReference>
<keyword evidence="2" id="KW-1185">Reference proteome</keyword>
<dbReference type="HOGENOM" id="CLU_864082_0_0_1"/>
<protein>
    <recommendedName>
        <fullName evidence="3">Nuclease HARBI1</fullName>
    </recommendedName>
</protein>
<organism evidence="1 2">
    <name type="scientific">Nematostella vectensis</name>
    <name type="common">Starlet sea anemone</name>
    <dbReference type="NCBI Taxonomy" id="45351"/>
    <lineage>
        <taxon>Eukaryota</taxon>
        <taxon>Metazoa</taxon>
        <taxon>Cnidaria</taxon>
        <taxon>Anthozoa</taxon>
        <taxon>Hexacorallia</taxon>
        <taxon>Actiniaria</taxon>
        <taxon>Edwardsiidae</taxon>
        <taxon>Nematostella</taxon>
    </lineage>
</organism>
<reference evidence="1 2" key="1">
    <citation type="journal article" date="2007" name="Science">
        <title>Sea anemone genome reveals ancestral eumetazoan gene repertoire and genomic organization.</title>
        <authorList>
            <person name="Putnam N.H."/>
            <person name="Srivastava M."/>
            <person name="Hellsten U."/>
            <person name="Dirks B."/>
            <person name="Chapman J."/>
            <person name="Salamov A."/>
            <person name="Terry A."/>
            <person name="Shapiro H."/>
            <person name="Lindquist E."/>
            <person name="Kapitonov V.V."/>
            <person name="Jurka J."/>
            <person name="Genikhovich G."/>
            <person name="Grigoriev I.V."/>
            <person name="Lucas S.M."/>
            <person name="Steele R.E."/>
            <person name="Finnerty J.R."/>
            <person name="Technau U."/>
            <person name="Martindale M.Q."/>
            <person name="Rokhsar D.S."/>
        </authorList>
    </citation>
    <scope>NUCLEOTIDE SEQUENCE [LARGE SCALE GENOMIC DNA]</scope>
    <source>
        <strain evidence="2">CH2 X CH6</strain>
    </source>
</reference>
<name>A7SIP6_NEMVE</name>
<evidence type="ECO:0000313" key="1">
    <source>
        <dbReference type="EMBL" id="EDO36425.1"/>
    </source>
</evidence>
<evidence type="ECO:0000313" key="2">
    <source>
        <dbReference type="Proteomes" id="UP000001593"/>
    </source>
</evidence>
<dbReference type="InParanoid" id="A7SIP6"/>
<dbReference type="AlphaFoldDB" id="A7SIP6"/>
<dbReference type="Proteomes" id="UP000001593">
    <property type="component" value="Unassembled WGS sequence"/>
</dbReference>